<keyword evidence="4" id="KW-1185">Reference proteome</keyword>
<dbReference type="InterPro" id="IPR010982">
    <property type="entry name" value="Lambda_DNA-bd_dom_sf"/>
</dbReference>
<dbReference type="Proteomes" id="UP000502508">
    <property type="component" value="Chromosome"/>
</dbReference>
<dbReference type="SUPFAM" id="SSF55729">
    <property type="entry name" value="Acyl-CoA N-acyltransferases (Nat)"/>
    <property type="match status" value="1"/>
</dbReference>
<dbReference type="GO" id="GO:0003677">
    <property type="term" value="F:DNA binding"/>
    <property type="evidence" value="ECO:0007669"/>
    <property type="project" value="InterPro"/>
</dbReference>
<evidence type="ECO:0000259" key="2">
    <source>
        <dbReference type="PROSITE" id="PS51186"/>
    </source>
</evidence>
<dbReference type="KEGG" id="pfla:Pflav_075410"/>
<dbReference type="RefSeq" id="WP_173041089.1">
    <property type="nucleotide sequence ID" value="NZ_AP022870.1"/>
</dbReference>
<feature type="domain" description="N-acetyltransferase" evidence="2">
    <location>
        <begin position="91"/>
        <end position="266"/>
    </location>
</feature>
<dbReference type="Gene3D" id="3.40.630.30">
    <property type="match status" value="1"/>
</dbReference>
<protein>
    <recommendedName>
        <fullName evidence="5">N-acetyltransferase domain-containing protein</fullName>
    </recommendedName>
</protein>
<dbReference type="InterPro" id="IPR016181">
    <property type="entry name" value="Acyl_CoA_acyltransferase"/>
</dbReference>
<dbReference type="SMART" id="SM00530">
    <property type="entry name" value="HTH_XRE"/>
    <property type="match status" value="1"/>
</dbReference>
<dbReference type="PROSITE" id="PS50943">
    <property type="entry name" value="HTH_CROC1"/>
    <property type="match status" value="1"/>
</dbReference>
<evidence type="ECO:0000313" key="4">
    <source>
        <dbReference type="Proteomes" id="UP000502508"/>
    </source>
</evidence>
<dbReference type="SUPFAM" id="SSF47413">
    <property type="entry name" value="lambda repressor-like DNA-binding domains"/>
    <property type="match status" value="1"/>
</dbReference>
<dbReference type="AlphaFoldDB" id="A0A6F8Y598"/>
<reference evidence="3 4" key="2">
    <citation type="submission" date="2020-03" db="EMBL/GenBank/DDBJ databases">
        <authorList>
            <person name="Ichikawa N."/>
            <person name="Kimura A."/>
            <person name="Kitahashi Y."/>
            <person name="Uohara A."/>
        </authorList>
    </citation>
    <scope>NUCLEOTIDE SEQUENCE [LARGE SCALE GENOMIC DNA]</scope>
    <source>
        <strain evidence="3 4">NBRC 107702</strain>
    </source>
</reference>
<dbReference type="Pfam" id="PF13508">
    <property type="entry name" value="Acetyltransf_7"/>
    <property type="match status" value="1"/>
</dbReference>
<dbReference type="Gene3D" id="1.10.260.40">
    <property type="entry name" value="lambda repressor-like DNA-binding domains"/>
    <property type="match status" value="1"/>
</dbReference>
<sequence>MSDTGGIELGVTLRALRRRADLSQRQLAELAGVPKSTVTRIESGEVTDPRLRTVERLVRAAGERIAVSGDVEPAPSEGWRDRADRNYPPHLDVRPVEELTDWAGAWWAHWHRLPPGAWPLEPPPYTYDLSRTRRAYRRRREWVRRGLRLRRAGGGGTSVGEAWRWVAEAPDGELVGELRAVVRAAHPEDPPGREVFLDGVVVAVGLRGLGIGRRLVGEFAAEVDRSGVAVARAVVMTGVAAAFLRRCGFRDDSSRVVALTLRPPAANR</sequence>
<organism evidence="3 4">
    <name type="scientific">Phytohabitans flavus</name>
    <dbReference type="NCBI Taxonomy" id="1076124"/>
    <lineage>
        <taxon>Bacteria</taxon>
        <taxon>Bacillati</taxon>
        <taxon>Actinomycetota</taxon>
        <taxon>Actinomycetes</taxon>
        <taxon>Micromonosporales</taxon>
        <taxon>Micromonosporaceae</taxon>
    </lineage>
</organism>
<name>A0A6F8Y598_9ACTN</name>
<dbReference type="CDD" id="cd04301">
    <property type="entry name" value="NAT_SF"/>
    <property type="match status" value="1"/>
</dbReference>
<evidence type="ECO:0000313" key="3">
    <source>
        <dbReference type="EMBL" id="BCB81131.1"/>
    </source>
</evidence>
<evidence type="ECO:0000259" key="1">
    <source>
        <dbReference type="PROSITE" id="PS50943"/>
    </source>
</evidence>
<reference evidence="3 4" key="1">
    <citation type="submission" date="2020-03" db="EMBL/GenBank/DDBJ databases">
        <title>Whole genome shotgun sequence of Phytohabitans flavus NBRC 107702.</title>
        <authorList>
            <person name="Komaki H."/>
            <person name="Tamura T."/>
        </authorList>
    </citation>
    <scope>NUCLEOTIDE SEQUENCE [LARGE SCALE GENOMIC DNA]</scope>
    <source>
        <strain evidence="3 4">NBRC 107702</strain>
    </source>
</reference>
<dbReference type="Pfam" id="PF13560">
    <property type="entry name" value="HTH_31"/>
    <property type="match status" value="1"/>
</dbReference>
<dbReference type="PROSITE" id="PS51186">
    <property type="entry name" value="GNAT"/>
    <property type="match status" value="1"/>
</dbReference>
<feature type="domain" description="HTH cro/C1-type" evidence="1">
    <location>
        <begin position="13"/>
        <end position="68"/>
    </location>
</feature>
<dbReference type="InterPro" id="IPR000182">
    <property type="entry name" value="GNAT_dom"/>
</dbReference>
<dbReference type="CDD" id="cd00093">
    <property type="entry name" value="HTH_XRE"/>
    <property type="match status" value="1"/>
</dbReference>
<dbReference type="EMBL" id="AP022870">
    <property type="protein sequence ID" value="BCB81131.1"/>
    <property type="molecule type" value="Genomic_DNA"/>
</dbReference>
<accession>A0A6F8Y598</accession>
<dbReference type="InterPro" id="IPR001387">
    <property type="entry name" value="Cro/C1-type_HTH"/>
</dbReference>
<proteinExistence type="predicted"/>
<gene>
    <name evidence="3" type="ORF">Pflav_075410</name>
</gene>
<dbReference type="GO" id="GO:0016747">
    <property type="term" value="F:acyltransferase activity, transferring groups other than amino-acyl groups"/>
    <property type="evidence" value="ECO:0007669"/>
    <property type="project" value="InterPro"/>
</dbReference>
<evidence type="ECO:0008006" key="5">
    <source>
        <dbReference type="Google" id="ProtNLM"/>
    </source>
</evidence>